<dbReference type="Proteomes" id="UP001362999">
    <property type="component" value="Unassembled WGS sequence"/>
</dbReference>
<accession>A0AAW0BIX5</accession>
<reference evidence="2 3" key="1">
    <citation type="journal article" date="2024" name="J Genomics">
        <title>Draft genome sequencing and assembly of Favolaschia claudopus CIRM-BRFM 2984 isolated from oak limbs.</title>
        <authorList>
            <person name="Navarro D."/>
            <person name="Drula E."/>
            <person name="Chaduli D."/>
            <person name="Cazenave R."/>
            <person name="Ahrendt S."/>
            <person name="Wang J."/>
            <person name="Lipzen A."/>
            <person name="Daum C."/>
            <person name="Barry K."/>
            <person name="Grigoriev I.V."/>
            <person name="Favel A."/>
            <person name="Rosso M.N."/>
            <person name="Martin F."/>
        </authorList>
    </citation>
    <scope>NUCLEOTIDE SEQUENCE [LARGE SCALE GENOMIC DNA]</scope>
    <source>
        <strain evidence="2 3">CIRM-BRFM 2984</strain>
    </source>
</reference>
<dbReference type="EMBL" id="JAWWNJ010000032">
    <property type="protein sequence ID" value="KAK7026230.1"/>
    <property type="molecule type" value="Genomic_DNA"/>
</dbReference>
<evidence type="ECO:0000256" key="1">
    <source>
        <dbReference type="SAM" id="MobiDB-lite"/>
    </source>
</evidence>
<name>A0AAW0BIX5_9AGAR</name>
<dbReference type="AlphaFoldDB" id="A0AAW0BIX5"/>
<gene>
    <name evidence="2" type="ORF">R3P38DRAFT_1034640</name>
</gene>
<protein>
    <submittedName>
        <fullName evidence="2">Uncharacterized protein</fullName>
    </submittedName>
</protein>
<feature type="compositionally biased region" description="Basic and acidic residues" evidence="1">
    <location>
        <begin position="110"/>
        <end position="124"/>
    </location>
</feature>
<feature type="region of interest" description="Disordered" evidence="1">
    <location>
        <begin position="85"/>
        <end position="124"/>
    </location>
</feature>
<sequence length="124" mass="13795">MRFADPRPTYVYLFAQLPHVVEPRVGKDQTKTKVEDGHLYNFLRRYARSAQALLPSELQGIRARLPSPSLLSRFTEHASLLTEAESCSVPRAAPRSRARNGGRASQHAPGDVDSKDIRIGRSLG</sequence>
<organism evidence="2 3">
    <name type="scientific">Favolaschia claudopus</name>
    <dbReference type="NCBI Taxonomy" id="2862362"/>
    <lineage>
        <taxon>Eukaryota</taxon>
        <taxon>Fungi</taxon>
        <taxon>Dikarya</taxon>
        <taxon>Basidiomycota</taxon>
        <taxon>Agaricomycotina</taxon>
        <taxon>Agaricomycetes</taxon>
        <taxon>Agaricomycetidae</taxon>
        <taxon>Agaricales</taxon>
        <taxon>Marasmiineae</taxon>
        <taxon>Mycenaceae</taxon>
        <taxon>Favolaschia</taxon>
    </lineage>
</organism>
<proteinExistence type="predicted"/>
<evidence type="ECO:0000313" key="3">
    <source>
        <dbReference type="Proteomes" id="UP001362999"/>
    </source>
</evidence>
<comment type="caution">
    <text evidence="2">The sequence shown here is derived from an EMBL/GenBank/DDBJ whole genome shotgun (WGS) entry which is preliminary data.</text>
</comment>
<keyword evidence="3" id="KW-1185">Reference proteome</keyword>
<evidence type="ECO:0000313" key="2">
    <source>
        <dbReference type="EMBL" id="KAK7026230.1"/>
    </source>
</evidence>